<comment type="subcellular location">
    <subcellularLocation>
        <location evidence="1">Peroxisome</location>
    </subcellularLocation>
</comment>
<feature type="domain" description="AMP-binding enzyme C-terminal" evidence="4">
    <location>
        <begin position="336"/>
        <end position="415"/>
    </location>
</feature>
<comment type="caution">
    <text evidence="5">The sequence shown here is derived from an EMBL/GenBank/DDBJ whole genome shotgun (WGS) entry which is preliminary data.</text>
</comment>
<gene>
    <name evidence="5" type="ORF">B4U79_01695</name>
</gene>
<dbReference type="Pfam" id="PF13193">
    <property type="entry name" value="AMP-binding_C"/>
    <property type="match status" value="1"/>
</dbReference>
<dbReference type="Gene3D" id="3.30.300.30">
    <property type="match status" value="1"/>
</dbReference>
<dbReference type="Gene3D" id="3.40.50.980">
    <property type="match status" value="2"/>
</dbReference>
<dbReference type="Gene3D" id="2.30.38.10">
    <property type="entry name" value="Luciferase, Domain 3"/>
    <property type="match status" value="1"/>
</dbReference>
<reference evidence="5 6" key="1">
    <citation type="journal article" date="2018" name="Gigascience">
        <title>Genomes of trombidid mites reveal novel predicted allergens and laterally-transferred genes associated with secondary metabolism.</title>
        <authorList>
            <person name="Dong X."/>
            <person name="Chaisiri K."/>
            <person name="Xia D."/>
            <person name="Armstrong S.D."/>
            <person name="Fang Y."/>
            <person name="Donnelly M.J."/>
            <person name="Kadowaki T."/>
            <person name="McGarry J.W."/>
            <person name="Darby A.C."/>
            <person name="Makepeace B.L."/>
        </authorList>
    </citation>
    <scope>NUCLEOTIDE SEQUENCE [LARGE SCALE GENOMIC DNA]</scope>
    <source>
        <strain evidence="5">UoL-WK</strain>
    </source>
</reference>
<feature type="domain" description="AMP-dependent synthetase/ligase" evidence="3">
    <location>
        <begin position="1"/>
        <end position="284"/>
    </location>
</feature>
<dbReference type="GO" id="GO:0016405">
    <property type="term" value="F:CoA-ligase activity"/>
    <property type="evidence" value="ECO:0007669"/>
    <property type="project" value="TreeGrafter"/>
</dbReference>
<dbReference type="PANTHER" id="PTHR24096:SF422">
    <property type="entry name" value="BCDNA.GH02901"/>
    <property type="match status" value="1"/>
</dbReference>
<keyword evidence="2" id="KW-0576">Peroxisome</keyword>
<evidence type="ECO:0000313" key="6">
    <source>
        <dbReference type="Proteomes" id="UP000285301"/>
    </source>
</evidence>
<dbReference type="Pfam" id="PF00501">
    <property type="entry name" value="AMP-binding"/>
    <property type="match status" value="1"/>
</dbReference>
<dbReference type="InterPro" id="IPR000873">
    <property type="entry name" value="AMP-dep_synth/lig_dom"/>
</dbReference>
<accession>A0A3S3PK23</accession>
<dbReference type="Proteomes" id="UP000285301">
    <property type="component" value="Unassembled WGS sequence"/>
</dbReference>
<dbReference type="InterPro" id="IPR020845">
    <property type="entry name" value="AMP-binding_CS"/>
</dbReference>
<sequence length="425" mass="47266">MQHVVENSNASYVVCTKSNLSNARNLLLDKKIKKLFVIDEDSSCEEYLSIPQLMQQRPKSNQSEFVKRFESIEPNDLIQICFSSGTTGNPKAVSRTNLNIVQVLAICYPGFELVSEHDVFGIYSSFCHTSGITMLVISLCNGAKAVPMSCETESYFFDYLKNHSVTVTFMVPATVNALNKLSASKGTFSSLKKVLVAGEALSEDVAREFIRIYKPEYFGQSYGSSEMGFPTMKPIADGLNNLKSNGVPVHGQQVKISDFESNESLPPHKIGEIRLKGSQLTNGYINNPKANETSFDNEGFFKSGDAGHLDEFGNLYFAYRFKEIIKYDGYPVAPAELEFILMEHEAVKEAAVIGIQDEEGYGELPKAFVVLKEGFADIVSEKALIDYVSSQVSYYKQLRGGVVFVPKLKRTTIGKIDRRALKNLK</sequence>
<dbReference type="PANTHER" id="PTHR24096">
    <property type="entry name" value="LONG-CHAIN-FATTY-ACID--COA LIGASE"/>
    <property type="match status" value="1"/>
</dbReference>
<evidence type="ECO:0000259" key="4">
    <source>
        <dbReference type="Pfam" id="PF13193"/>
    </source>
</evidence>
<dbReference type="PROSITE" id="PS00455">
    <property type="entry name" value="AMP_BINDING"/>
    <property type="match status" value="1"/>
</dbReference>
<dbReference type="InterPro" id="IPR025110">
    <property type="entry name" value="AMP-bd_C"/>
</dbReference>
<keyword evidence="6" id="KW-1185">Reference proteome</keyword>
<evidence type="ECO:0000313" key="5">
    <source>
        <dbReference type="EMBL" id="RWS16858.1"/>
    </source>
</evidence>
<evidence type="ECO:0000256" key="1">
    <source>
        <dbReference type="ARBA" id="ARBA00004275"/>
    </source>
</evidence>
<dbReference type="OrthoDB" id="6495516at2759"/>
<dbReference type="GO" id="GO:0005777">
    <property type="term" value="C:peroxisome"/>
    <property type="evidence" value="ECO:0007669"/>
    <property type="project" value="UniProtKB-SubCell"/>
</dbReference>
<organism evidence="5 6">
    <name type="scientific">Dinothrombium tinctorium</name>
    <dbReference type="NCBI Taxonomy" id="1965070"/>
    <lineage>
        <taxon>Eukaryota</taxon>
        <taxon>Metazoa</taxon>
        <taxon>Ecdysozoa</taxon>
        <taxon>Arthropoda</taxon>
        <taxon>Chelicerata</taxon>
        <taxon>Arachnida</taxon>
        <taxon>Acari</taxon>
        <taxon>Acariformes</taxon>
        <taxon>Trombidiformes</taxon>
        <taxon>Prostigmata</taxon>
        <taxon>Anystina</taxon>
        <taxon>Parasitengona</taxon>
        <taxon>Trombidioidea</taxon>
        <taxon>Trombidiidae</taxon>
        <taxon>Dinothrombium</taxon>
    </lineage>
</organism>
<dbReference type="AlphaFoldDB" id="A0A3S3PK23"/>
<dbReference type="EMBL" id="NCKU01000157">
    <property type="protein sequence ID" value="RWS16858.1"/>
    <property type="molecule type" value="Genomic_DNA"/>
</dbReference>
<protein>
    <submittedName>
        <fullName evidence="5">4-coumarate--CoA ligase 1-like protein</fullName>
    </submittedName>
</protein>
<evidence type="ECO:0000259" key="3">
    <source>
        <dbReference type="Pfam" id="PF00501"/>
    </source>
</evidence>
<proteinExistence type="predicted"/>
<dbReference type="STRING" id="1965070.A0A3S3PK23"/>
<name>A0A3S3PK23_9ACAR</name>
<dbReference type="InterPro" id="IPR045851">
    <property type="entry name" value="AMP-bd_C_sf"/>
</dbReference>
<evidence type="ECO:0000256" key="2">
    <source>
        <dbReference type="ARBA" id="ARBA00023140"/>
    </source>
</evidence>
<keyword evidence="5" id="KW-0436">Ligase</keyword>
<dbReference type="SUPFAM" id="SSF56801">
    <property type="entry name" value="Acetyl-CoA synthetase-like"/>
    <property type="match status" value="1"/>
</dbReference>